<organism evidence="2 3">
    <name type="scientific">Phytophthora lilii</name>
    <dbReference type="NCBI Taxonomy" id="2077276"/>
    <lineage>
        <taxon>Eukaryota</taxon>
        <taxon>Sar</taxon>
        <taxon>Stramenopiles</taxon>
        <taxon>Oomycota</taxon>
        <taxon>Peronosporomycetes</taxon>
        <taxon>Peronosporales</taxon>
        <taxon>Peronosporaceae</taxon>
        <taxon>Phytophthora</taxon>
    </lineage>
</organism>
<proteinExistence type="predicted"/>
<evidence type="ECO:0000313" key="3">
    <source>
        <dbReference type="Proteomes" id="UP001165083"/>
    </source>
</evidence>
<dbReference type="Pfam" id="PF03184">
    <property type="entry name" value="DDE_1"/>
    <property type="match status" value="1"/>
</dbReference>
<sequence>MDEFVCTNVRLEFLPPNTTAFLQPMDAGIIAAFKRAYRRKQIRWVYNKIKSGEEIKVSNVYNVDQLQAMSWSKEIWQELQGKATIENCFRHTGIVFNGADERSKEETSYGQDLEVEDIIIRAAELSI</sequence>
<reference evidence="2" key="1">
    <citation type="submission" date="2023-04" db="EMBL/GenBank/DDBJ databases">
        <title>Phytophthora lilii NBRC 32176.</title>
        <authorList>
            <person name="Ichikawa N."/>
            <person name="Sato H."/>
            <person name="Tonouchi N."/>
        </authorList>
    </citation>
    <scope>NUCLEOTIDE SEQUENCE</scope>
    <source>
        <strain evidence="2">NBRC 32176</strain>
    </source>
</reference>
<dbReference type="GO" id="GO:0003676">
    <property type="term" value="F:nucleic acid binding"/>
    <property type="evidence" value="ECO:0007669"/>
    <property type="project" value="InterPro"/>
</dbReference>
<accession>A0A9W6XGE1</accession>
<evidence type="ECO:0000259" key="1">
    <source>
        <dbReference type="Pfam" id="PF03184"/>
    </source>
</evidence>
<protein>
    <submittedName>
        <fullName evidence="2">Unnamed protein product</fullName>
    </submittedName>
</protein>
<dbReference type="InterPro" id="IPR004875">
    <property type="entry name" value="DDE_SF_endonuclease_dom"/>
</dbReference>
<keyword evidence="3" id="KW-1185">Reference proteome</keyword>
<gene>
    <name evidence="2" type="ORF">Plil01_001592600</name>
</gene>
<dbReference type="AlphaFoldDB" id="A0A9W6XGE1"/>
<dbReference type="Proteomes" id="UP001165083">
    <property type="component" value="Unassembled WGS sequence"/>
</dbReference>
<dbReference type="EMBL" id="BSXW01001605">
    <property type="protein sequence ID" value="GMF37964.1"/>
    <property type="molecule type" value="Genomic_DNA"/>
</dbReference>
<evidence type="ECO:0000313" key="2">
    <source>
        <dbReference type="EMBL" id="GMF37964.1"/>
    </source>
</evidence>
<feature type="domain" description="DDE-1" evidence="1">
    <location>
        <begin position="6"/>
        <end position="89"/>
    </location>
</feature>
<dbReference type="OrthoDB" id="124416at2759"/>
<name>A0A9W6XGE1_9STRA</name>
<comment type="caution">
    <text evidence="2">The sequence shown here is derived from an EMBL/GenBank/DDBJ whole genome shotgun (WGS) entry which is preliminary data.</text>
</comment>